<organism evidence="3">
    <name type="scientific">freshwater metagenome</name>
    <dbReference type="NCBI Taxonomy" id="449393"/>
    <lineage>
        <taxon>unclassified sequences</taxon>
        <taxon>metagenomes</taxon>
        <taxon>ecological metagenomes</taxon>
    </lineage>
</organism>
<dbReference type="Gene3D" id="3.50.90.10">
    <property type="entry name" value="YerB-like"/>
    <property type="match status" value="1"/>
</dbReference>
<dbReference type="InterPro" id="IPR023158">
    <property type="entry name" value="YerB-like_sf"/>
</dbReference>
<feature type="domain" description="DUF3048" evidence="2">
    <location>
        <begin position="213"/>
        <end position="319"/>
    </location>
</feature>
<feature type="domain" description="DUF3048" evidence="1">
    <location>
        <begin position="43"/>
        <end position="180"/>
    </location>
</feature>
<dbReference type="EMBL" id="CAESAK010000062">
    <property type="protein sequence ID" value="CAB4336579.1"/>
    <property type="molecule type" value="Genomic_DNA"/>
</dbReference>
<dbReference type="InterPro" id="IPR021416">
    <property type="entry name" value="DUF3048_N"/>
</dbReference>
<evidence type="ECO:0000313" key="3">
    <source>
        <dbReference type="EMBL" id="CAB4336579.1"/>
    </source>
</evidence>
<evidence type="ECO:0000259" key="1">
    <source>
        <dbReference type="Pfam" id="PF11258"/>
    </source>
</evidence>
<reference evidence="3" key="1">
    <citation type="submission" date="2020-05" db="EMBL/GenBank/DDBJ databases">
        <authorList>
            <person name="Chiriac C."/>
            <person name="Salcher M."/>
            <person name="Ghai R."/>
            <person name="Kavagutti S V."/>
        </authorList>
    </citation>
    <scope>NUCLEOTIDE SEQUENCE</scope>
</reference>
<dbReference type="Pfam" id="PF11258">
    <property type="entry name" value="DUF3048"/>
    <property type="match status" value="1"/>
</dbReference>
<evidence type="ECO:0000259" key="2">
    <source>
        <dbReference type="Pfam" id="PF17479"/>
    </source>
</evidence>
<proteinExistence type="predicted"/>
<sequence>MSFKRIARVGIGVFSLSLIALGLTNCSPATVAEQERVITRNSLTGLEGEDGPILVVKIDDTNLAHPQVGLADADVVYIEQVEGGLTRLAALFASKVPAIVGPVRSARISDIELLAQFGKVGFAFSGAQRKFLPVIAAANLYDVGAMRYGAQFYANDPNRSAPYAMMLKAPELMAKARENGSTFATSSFAGWNFGEPAPNNKKFTSARVSWPASSYDITWSQTEDRWLLDHNGNVNLDSNGFHLGPQTFVVQIVSITNSIYSDKGGGITPLSTTVGEGVCYILRNGGFVRGKWSRPTENSGTTFTNFKGEELTFDRGQIWFALSAKAPIFTGVQAQDAPVKPSK</sequence>
<dbReference type="AlphaFoldDB" id="A0A6J5Z7W3"/>
<dbReference type="InterPro" id="IPR035328">
    <property type="entry name" value="DUF3048_C"/>
</dbReference>
<protein>
    <submittedName>
        <fullName evidence="3">Unannotated protein</fullName>
    </submittedName>
</protein>
<gene>
    <name evidence="3" type="ORF">UFOPK3775_00592</name>
</gene>
<accession>A0A6J5Z7W3</accession>
<dbReference type="SUPFAM" id="SSF159774">
    <property type="entry name" value="YerB-like"/>
    <property type="match status" value="1"/>
</dbReference>
<name>A0A6J5Z7W3_9ZZZZ</name>
<dbReference type="Pfam" id="PF17479">
    <property type="entry name" value="DUF3048_C"/>
    <property type="match status" value="1"/>
</dbReference>